<evidence type="ECO:0000256" key="2">
    <source>
        <dbReference type="ARBA" id="ARBA00023002"/>
    </source>
</evidence>
<dbReference type="InterPro" id="IPR036291">
    <property type="entry name" value="NAD(P)-bd_dom_sf"/>
</dbReference>
<dbReference type="Proteomes" id="UP000663853">
    <property type="component" value="Unassembled WGS sequence"/>
</dbReference>
<evidence type="ECO:0000313" key="3">
    <source>
        <dbReference type="EMBL" id="CAE6504626.1"/>
    </source>
</evidence>
<organism evidence="3 4">
    <name type="scientific">Rhizoctonia solani</name>
    <dbReference type="NCBI Taxonomy" id="456999"/>
    <lineage>
        <taxon>Eukaryota</taxon>
        <taxon>Fungi</taxon>
        <taxon>Dikarya</taxon>
        <taxon>Basidiomycota</taxon>
        <taxon>Agaricomycotina</taxon>
        <taxon>Agaricomycetes</taxon>
        <taxon>Cantharellales</taxon>
        <taxon>Ceratobasidiaceae</taxon>
        <taxon>Rhizoctonia</taxon>
    </lineage>
</organism>
<sequence>MSDPLAFLTGKIVVVIGGSSGIGFAVADAALLQGASVIISSSSNTKLTTAKERLSSNHPDRSIRAHQVDTRVPESIKNFFNHIGKFDHLVWTAANGPGPDFLTSPPETQRGIFDIAFWGLTIAAHHIHQHGLIHPGGSITNTSGTTTRRPTPGWTLIQAVGGAQEVLARSLAVELKPIRVNTVSPGVVDTEFWNADAEGSGIRDYVFGAVSQSVPVGRVGTPSELAEAYLFAMKCSYLNGQNIVVDGGGLLV</sequence>
<dbReference type="AlphaFoldDB" id="A0A8H3CXF8"/>
<protein>
    <submittedName>
        <fullName evidence="3">Uncharacterized protein</fullName>
    </submittedName>
</protein>
<dbReference type="Pfam" id="PF13561">
    <property type="entry name" value="adh_short_C2"/>
    <property type="match status" value="1"/>
</dbReference>
<comment type="similarity">
    <text evidence="1">Belongs to the short-chain dehydrogenases/reductases (SDR) family.</text>
</comment>
<gene>
    <name evidence="3" type="ORF">RDB_LOCUS117640</name>
</gene>
<comment type="caution">
    <text evidence="3">The sequence shown here is derived from an EMBL/GenBank/DDBJ whole genome shotgun (WGS) entry which is preliminary data.</text>
</comment>
<dbReference type="PRINTS" id="PR00081">
    <property type="entry name" value="GDHRDH"/>
</dbReference>
<accession>A0A8H3CXF8</accession>
<dbReference type="EMBL" id="CAJMXA010003584">
    <property type="protein sequence ID" value="CAE6504626.1"/>
    <property type="molecule type" value="Genomic_DNA"/>
</dbReference>
<proteinExistence type="inferred from homology"/>
<dbReference type="InterPro" id="IPR002347">
    <property type="entry name" value="SDR_fam"/>
</dbReference>
<dbReference type="GO" id="GO:0016491">
    <property type="term" value="F:oxidoreductase activity"/>
    <property type="evidence" value="ECO:0007669"/>
    <property type="project" value="UniProtKB-KW"/>
</dbReference>
<dbReference type="CDD" id="cd05233">
    <property type="entry name" value="SDR_c"/>
    <property type="match status" value="1"/>
</dbReference>
<reference evidence="3" key="1">
    <citation type="submission" date="2021-01" db="EMBL/GenBank/DDBJ databases">
        <authorList>
            <person name="Kaushik A."/>
        </authorList>
    </citation>
    <scope>NUCLEOTIDE SEQUENCE</scope>
    <source>
        <strain evidence="3">AG6-10EEA</strain>
    </source>
</reference>
<keyword evidence="2" id="KW-0560">Oxidoreductase</keyword>
<name>A0A8H3CXF8_9AGAM</name>
<evidence type="ECO:0000313" key="4">
    <source>
        <dbReference type="Proteomes" id="UP000663853"/>
    </source>
</evidence>
<evidence type="ECO:0000256" key="1">
    <source>
        <dbReference type="ARBA" id="ARBA00006484"/>
    </source>
</evidence>
<dbReference type="PANTHER" id="PTHR43477:SF1">
    <property type="entry name" value="DIHYDROANTICAPSIN 7-DEHYDROGENASE"/>
    <property type="match status" value="1"/>
</dbReference>
<dbReference type="InterPro" id="IPR051122">
    <property type="entry name" value="SDR_DHRS6-like"/>
</dbReference>
<dbReference type="SUPFAM" id="SSF51735">
    <property type="entry name" value="NAD(P)-binding Rossmann-fold domains"/>
    <property type="match status" value="1"/>
</dbReference>
<dbReference type="Gene3D" id="3.40.50.720">
    <property type="entry name" value="NAD(P)-binding Rossmann-like Domain"/>
    <property type="match status" value="1"/>
</dbReference>
<dbReference type="PANTHER" id="PTHR43477">
    <property type="entry name" value="DIHYDROANTICAPSIN 7-DEHYDROGENASE"/>
    <property type="match status" value="1"/>
</dbReference>